<feature type="transmembrane region" description="Helical" evidence="12">
    <location>
        <begin position="439"/>
        <end position="462"/>
    </location>
</feature>
<dbReference type="PANTHER" id="PTHR11690">
    <property type="entry name" value="AMILORIDE-SENSITIVE SODIUM CHANNEL-RELATED"/>
    <property type="match status" value="1"/>
</dbReference>
<keyword evidence="6" id="KW-0915">Sodium</keyword>
<keyword evidence="7 11" id="KW-0406">Ion transport</keyword>
<dbReference type="GO" id="GO:0005886">
    <property type="term" value="C:plasma membrane"/>
    <property type="evidence" value="ECO:0007669"/>
    <property type="project" value="TreeGrafter"/>
</dbReference>
<keyword evidence="5 12" id="KW-1133">Transmembrane helix</keyword>
<evidence type="ECO:0000256" key="12">
    <source>
        <dbReference type="SAM" id="Phobius"/>
    </source>
</evidence>
<keyword evidence="4 11" id="KW-0812">Transmembrane</keyword>
<evidence type="ECO:0000256" key="11">
    <source>
        <dbReference type="RuleBase" id="RU000679"/>
    </source>
</evidence>
<proteinExistence type="inferred from homology"/>
<comment type="similarity">
    <text evidence="11">Belongs to the amiloride-sensitive sodium channel (TC 1.A.6) family.</text>
</comment>
<reference evidence="13 14" key="1">
    <citation type="submission" date="2020-08" db="EMBL/GenBank/DDBJ databases">
        <authorList>
            <person name="Hejnol A."/>
        </authorList>
    </citation>
    <scope>NUCLEOTIDE SEQUENCE [LARGE SCALE GENOMIC DNA]</scope>
</reference>
<accession>A0A7I8WCQ0</accession>
<keyword evidence="8 12" id="KW-0472">Membrane</keyword>
<dbReference type="OrthoDB" id="8065060at2759"/>
<evidence type="ECO:0000256" key="9">
    <source>
        <dbReference type="ARBA" id="ARBA00023201"/>
    </source>
</evidence>
<evidence type="ECO:0000256" key="5">
    <source>
        <dbReference type="ARBA" id="ARBA00022989"/>
    </source>
</evidence>
<evidence type="ECO:0000256" key="7">
    <source>
        <dbReference type="ARBA" id="ARBA00023065"/>
    </source>
</evidence>
<evidence type="ECO:0000256" key="2">
    <source>
        <dbReference type="ARBA" id="ARBA00022448"/>
    </source>
</evidence>
<keyword evidence="9 11" id="KW-0739">Sodium transport</keyword>
<evidence type="ECO:0000256" key="8">
    <source>
        <dbReference type="ARBA" id="ARBA00023136"/>
    </source>
</evidence>
<dbReference type="Gene3D" id="1.10.287.770">
    <property type="entry name" value="YojJ-like"/>
    <property type="match status" value="1"/>
</dbReference>
<evidence type="ECO:0000313" key="13">
    <source>
        <dbReference type="EMBL" id="CAD5125832.1"/>
    </source>
</evidence>
<comment type="caution">
    <text evidence="13">The sequence shown here is derived from an EMBL/GenBank/DDBJ whole genome shotgun (WGS) entry which is preliminary data.</text>
</comment>
<protein>
    <submittedName>
        <fullName evidence="13">Uncharacterized protein</fullName>
    </submittedName>
</protein>
<dbReference type="InterPro" id="IPR001873">
    <property type="entry name" value="ENaC"/>
</dbReference>
<dbReference type="Proteomes" id="UP000549394">
    <property type="component" value="Unassembled WGS sequence"/>
</dbReference>
<sequence>METHKKQISSFFTIPEPDSRPFKEKISEFCSTSTMHGLKIVGCHTTHIVRRILWLIAVTACFLFILTMLIVLMIKVHNPGTQTDISINTLEVGEGLQLPAITICSYNQYTLEYLKTAEGIRNWLFLSKLYPDIIPYTDFENLTGLEFNVSSYRENISNVLEVIRDASFNLTSSLKACSWNGQIQQCSSLPGTRTVFTDFGVCYSINYSNDSSYIIKVPGARQGIMIFAFDSFESYIFGENFGSLGFRILVHDPFEYPSVKQFGISVQPSIDTTIALKKNIYQFREGNGCQKRVPQLIGYKRYTENGCMAECVANCVYHKCSCKLFFQSGDYLICNSPESVQCARRSEKLCWTRRDYLQSCNCPLECEHIEYENRISIANYPSLSYKNLFSVLIPNTSLSELSRNAIKMTIYYEDLNVVTFIQSDSYTAEQIFGDIGGQMGLFLGASVLTIAEFCDFIIFALIDKIRCYFKSKKIVNIFQMS</sequence>
<gene>
    <name evidence="13" type="ORF">DGYR_LOCUS13146</name>
</gene>
<keyword evidence="10 11" id="KW-0407">Ion channel</keyword>
<comment type="subcellular location">
    <subcellularLocation>
        <location evidence="1">Membrane</location>
        <topology evidence="1">Multi-pass membrane protein</topology>
    </subcellularLocation>
</comment>
<evidence type="ECO:0000256" key="6">
    <source>
        <dbReference type="ARBA" id="ARBA00023053"/>
    </source>
</evidence>
<dbReference type="GO" id="GO:0015280">
    <property type="term" value="F:ligand-gated sodium channel activity"/>
    <property type="evidence" value="ECO:0007669"/>
    <property type="project" value="TreeGrafter"/>
</dbReference>
<keyword evidence="2 11" id="KW-0813">Transport</keyword>
<organism evidence="13 14">
    <name type="scientific">Dimorphilus gyrociliatus</name>
    <dbReference type="NCBI Taxonomy" id="2664684"/>
    <lineage>
        <taxon>Eukaryota</taxon>
        <taxon>Metazoa</taxon>
        <taxon>Spiralia</taxon>
        <taxon>Lophotrochozoa</taxon>
        <taxon>Annelida</taxon>
        <taxon>Polychaeta</taxon>
        <taxon>Polychaeta incertae sedis</taxon>
        <taxon>Dinophilidae</taxon>
        <taxon>Dimorphilus</taxon>
    </lineage>
</organism>
<dbReference type="Gene3D" id="2.60.470.10">
    <property type="entry name" value="Acid-sensing ion channels like domains"/>
    <property type="match status" value="1"/>
</dbReference>
<dbReference type="EMBL" id="CAJFCJ010000029">
    <property type="protein sequence ID" value="CAD5125832.1"/>
    <property type="molecule type" value="Genomic_DNA"/>
</dbReference>
<evidence type="ECO:0000256" key="10">
    <source>
        <dbReference type="ARBA" id="ARBA00023303"/>
    </source>
</evidence>
<evidence type="ECO:0000256" key="3">
    <source>
        <dbReference type="ARBA" id="ARBA00022461"/>
    </source>
</evidence>
<name>A0A7I8WCQ0_9ANNE</name>
<evidence type="ECO:0000313" key="14">
    <source>
        <dbReference type="Proteomes" id="UP000549394"/>
    </source>
</evidence>
<dbReference type="PRINTS" id="PR01078">
    <property type="entry name" value="AMINACHANNEL"/>
</dbReference>
<keyword evidence="3 11" id="KW-0894">Sodium channel</keyword>
<evidence type="ECO:0000256" key="4">
    <source>
        <dbReference type="ARBA" id="ARBA00022692"/>
    </source>
</evidence>
<evidence type="ECO:0000256" key="1">
    <source>
        <dbReference type="ARBA" id="ARBA00004141"/>
    </source>
</evidence>
<dbReference type="Pfam" id="PF00858">
    <property type="entry name" value="ASC"/>
    <property type="match status" value="1"/>
</dbReference>
<dbReference type="PANTHER" id="PTHR11690:SF222">
    <property type="entry name" value="AMILORIDE-SENSITIVE SODIUM CHANNEL SUBUNIT GAMMA"/>
    <property type="match status" value="1"/>
</dbReference>
<dbReference type="AlphaFoldDB" id="A0A7I8WCQ0"/>
<feature type="transmembrane region" description="Helical" evidence="12">
    <location>
        <begin position="52"/>
        <end position="74"/>
    </location>
</feature>
<keyword evidence="14" id="KW-1185">Reference proteome</keyword>